<organism evidence="1 2">
    <name type="scientific">Rhizocola hellebori</name>
    <dbReference type="NCBI Taxonomy" id="1392758"/>
    <lineage>
        <taxon>Bacteria</taxon>
        <taxon>Bacillati</taxon>
        <taxon>Actinomycetota</taxon>
        <taxon>Actinomycetes</taxon>
        <taxon>Micromonosporales</taxon>
        <taxon>Micromonosporaceae</taxon>
        <taxon>Rhizocola</taxon>
    </lineage>
</organism>
<gene>
    <name evidence="1" type="ORF">Rhe02_33910</name>
</gene>
<proteinExistence type="predicted"/>
<protein>
    <submittedName>
        <fullName evidence="1">Uncharacterized protein</fullName>
    </submittedName>
</protein>
<dbReference type="Proteomes" id="UP000612899">
    <property type="component" value="Unassembled WGS sequence"/>
</dbReference>
<accession>A0A8J3Q7D1</accession>
<dbReference type="AlphaFoldDB" id="A0A8J3Q7D1"/>
<keyword evidence="2" id="KW-1185">Reference proteome</keyword>
<sequence length="154" mass="16805">MLFRQSARTQMSNNEETTIHVDFNPQDAVPEVLGLIVAAPTGVLYGNQCGGLTCLYQELEGYLVNVGRAQSFIEFFAKFKGRPPIGAADWSETDLAQLAAMVRDEVFYFVEESGGGDSRIPLALDSTNVQRLTEGWIPIRAGEQVGALVFANSD</sequence>
<reference evidence="1" key="1">
    <citation type="submission" date="2021-01" db="EMBL/GenBank/DDBJ databases">
        <title>Whole genome shotgun sequence of Rhizocola hellebori NBRC 109834.</title>
        <authorList>
            <person name="Komaki H."/>
            <person name="Tamura T."/>
        </authorList>
    </citation>
    <scope>NUCLEOTIDE SEQUENCE</scope>
    <source>
        <strain evidence="1">NBRC 109834</strain>
    </source>
</reference>
<dbReference type="Pfam" id="PF19715">
    <property type="entry name" value="DUF6210"/>
    <property type="match status" value="1"/>
</dbReference>
<dbReference type="EMBL" id="BONY01000018">
    <property type="protein sequence ID" value="GIH05324.1"/>
    <property type="molecule type" value="Genomic_DNA"/>
</dbReference>
<evidence type="ECO:0000313" key="2">
    <source>
        <dbReference type="Proteomes" id="UP000612899"/>
    </source>
</evidence>
<dbReference type="InterPro" id="IPR046182">
    <property type="entry name" value="DUF6210"/>
</dbReference>
<name>A0A8J3Q7D1_9ACTN</name>
<evidence type="ECO:0000313" key="1">
    <source>
        <dbReference type="EMBL" id="GIH05324.1"/>
    </source>
</evidence>
<comment type="caution">
    <text evidence="1">The sequence shown here is derived from an EMBL/GenBank/DDBJ whole genome shotgun (WGS) entry which is preliminary data.</text>
</comment>